<gene>
    <name evidence="1" type="ORF">OH818_23965</name>
</gene>
<evidence type="ECO:0000313" key="2">
    <source>
        <dbReference type="Proteomes" id="UP001164020"/>
    </source>
</evidence>
<evidence type="ECO:0000313" key="1">
    <source>
        <dbReference type="EMBL" id="WAP68355.1"/>
    </source>
</evidence>
<sequence length="284" mass="31804">MASSSGCAMIGRWPTKRAKLSLTKVARSLLPLEHGDHARRLTEQPVEFLVLRQRLLVGLLDGLGILPKRQFCGRRMARKMARRFHLSDRGHVVGVLDHVDRPALGIEKRRVHRAPIADFPSATMRGRAVDLVGNQCDSVRLTGLECGLDGSKQPLLRVAALRKHVEQPVADQLVPAPHRHLFIGLIDRDEAQLAIKDHVRRRAEVEDAEEIDARWHCADGVRWTGRAGMRLFCLCHSMDSSRMVAAFSSEPRHRGIRGIYSCLPVSGTLGARNSAWRRFVNHDG</sequence>
<accession>A0ABY7BZ21</accession>
<keyword evidence="2" id="KW-1185">Reference proteome</keyword>
<organism evidence="1 2">
    <name type="scientific">Jiella pelagia</name>
    <dbReference type="NCBI Taxonomy" id="2986949"/>
    <lineage>
        <taxon>Bacteria</taxon>
        <taxon>Pseudomonadati</taxon>
        <taxon>Pseudomonadota</taxon>
        <taxon>Alphaproteobacteria</taxon>
        <taxon>Hyphomicrobiales</taxon>
        <taxon>Aurantimonadaceae</taxon>
        <taxon>Jiella</taxon>
    </lineage>
</organism>
<name>A0ABY7BZ21_9HYPH</name>
<dbReference type="EMBL" id="CP114029">
    <property type="protein sequence ID" value="WAP68355.1"/>
    <property type="molecule type" value="Genomic_DNA"/>
</dbReference>
<reference evidence="1" key="1">
    <citation type="submission" date="2022-12" db="EMBL/GenBank/DDBJ databases">
        <title>Jiella pelagia sp. nov., isolated from phosphonate enriched culture of Northwest Pacific surface seawater.</title>
        <authorList>
            <person name="Shin D.Y."/>
            <person name="Hwang C.Y."/>
        </authorList>
    </citation>
    <scope>NUCLEOTIDE SEQUENCE</scope>
    <source>
        <strain evidence="1">HL-NP1</strain>
    </source>
</reference>
<proteinExistence type="predicted"/>
<protein>
    <submittedName>
        <fullName evidence="1">Uncharacterized protein</fullName>
    </submittedName>
</protein>
<dbReference type="Proteomes" id="UP001164020">
    <property type="component" value="Chromosome"/>
</dbReference>